<organism evidence="15 16">
    <name type="scientific">Australozyma saopauloensis</name>
    <dbReference type="NCBI Taxonomy" id="291208"/>
    <lineage>
        <taxon>Eukaryota</taxon>
        <taxon>Fungi</taxon>
        <taxon>Dikarya</taxon>
        <taxon>Ascomycota</taxon>
        <taxon>Saccharomycotina</taxon>
        <taxon>Pichiomycetes</taxon>
        <taxon>Metschnikowiaceae</taxon>
        <taxon>Australozyma</taxon>
    </lineage>
</organism>
<evidence type="ECO:0000313" key="16">
    <source>
        <dbReference type="Proteomes" id="UP001338582"/>
    </source>
</evidence>
<name>A0AAX4H6T2_9ASCO</name>
<comment type="function">
    <text evidence="14">Catalyzes the third of the four reactions of the long-chain fatty acids elongation cycle. This endoplasmic reticulum-bound enzymatic process, allows the addition of two carbons to the chain of long- and very long-chain fatty acids/VLCFAs per cycle. This enzyme catalyzes the dehydration of the 3-hydroxyacyl-CoA intermediate into trans-2,3-enoyl-CoA, within each cycle of fatty acid elongation. Thereby, it participates to the production of VLCFAs of different chain lengths that are involved in multiple biological processes as precursors of membrane lipids and lipid mediators.</text>
</comment>
<dbReference type="GO" id="GO:0030148">
    <property type="term" value="P:sphingolipid biosynthetic process"/>
    <property type="evidence" value="ECO:0007669"/>
    <property type="project" value="TreeGrafter"/>
</dbReference>
<keyword evidence="7 14" id="KW-0276">Fatty acid metabolism</keyword>
<evidence type="ECO:0000256" key="2">
    <source>
        <dbReference type="ARBA" id="ARBA00005194"/>
    </source>
</evidence>
<dbReference type="Proteomes" id="UP001338582">
    <property type="component" value="Chromosome 2"/>
</dbReference>
<feature type="transmembrane region" description="Helical" evidence="14">
    <location>
        <begin position="63"/>
        <end position="88"/>
    </location>
</feature>
<accession>A0AAX4H6T2</accession>
<evidence type="ECO:0000256" key="9">
    <source>
        <dbReference type="ARBA" id="ARBA00023098"/>
    </source>
</evidence>
<evidence type="ECO:0000256" key="5">
    <source>
        <dbReference type="ARBA" id="ARBA00022516"/>
    </source>
</evidence>
<evidence type="ECO:0000256" key="13">
    <source>
        <dbReference type="ARBA" id="ARBA00036671"/>
    </source>
</evidence>
<feature type="transmembrane region" description="Helical" evidence="14">
    <location>
        <begin position="125"/>
        <end position="143"/>
    </location>
</feature>
<dbReference type="KEGG" id="asau:88172513"/>
<evidence type="ECO:0000256" key="7">
    <source>
        <dbReference type="ARBA" id="ARBA00022832"/>
    </source>
</evidence>
<feature type="transmembrane region" description="Helical" evidence="14">
    <location>
        <begin position="226"/>
        <end position="246"/>
    </location>
</feature>
<dbReference type="EMBL" id="CP138895">
    <property type="protein sequence ID" value="WPK24184.1"/>
    <property type="molecule type" value="Genomic_DNA"/>
</dbReference>
<keyword evidence="16" id="KW-1185">Reference proteome</keyword>
<feature type="transmembrane region" description="Helical" evidence="14">
    <location>
        <begin position="155"/>
        <end position="174"/>
    </location>
</feature>
<evidence type="ECO:0000256" key="1">
    <source>
        <dbReference type="ARBA" id="ARBA00004141"/>
    </source>
</evidence>
<feature type="transmembrane region" description="Helical" evidence="14">
    <location>
        <begin position="195"/>
        <end position="214"/>
    </location>
</feature>
<proteinExistence type="inferred from homology"/>
<dbReference type="PANTHER" id="PTHR11035:SF3">
    <property type="entry name" value="VERY-LONG-CHAIN (3R)-3-HYDROXYACYL-COA DEHYDRATASE"/>
    <property type="match status" value="1"/>
</dbReference>
<keyword evidence="6 14" id="KW-0812">Transmembrane</keyword>
<dbReference type="RefSeq" id="XP_062876567.1">
    <property type="nucleotide sequence ID" value="XM_063020497.1"/>
</dbReference>
<dbReference type="GO" id="GO:0030497">
    <property type="term" value="P:fatty acid elongation"/>
    <property type="evidence" value="ECO:0007669"/>
    <property type="project" value="TreeGrafter"/>
</dbReference>
<evidence type="ECO:0000256" key="6">
    <source>
        <dbReference type="ARBA" id="ARBA00022692"/>
    </source>
</evidence>
<keyword evidence="5 14" id="KW-0444">Lipid biosynthesis</keyword>
<evidence type="ECO:0000256" key="4">
    <source>
        <dbReference type="ARBA" id="ARBA00013122"/>
    </source>
</evidence>
<keyword evidence="12 14" id="KW-0456">Lyase</keyword>
<keyword evidence="10 14" id="KW-0472">Membrane</keyword>
<keyword evidence="14" id="KW-0256">Endoplasmic reticulum</keyword>
<keyword evidence="8 14" id="KW-1133">Transmembrane helix</keyword>
<evidence type="ECO:0000256" key="14">
    <source>
        <dbReference type="RuleBase" id="RU363109"/>
    </source>
</evidence>
<dbReference type="PANTHER" id="PTHR11035">
    <property type="entry name" value="VERY-LONG-CHAIN (3R)-3-HYDROXYACYL-COA DEHYDRATASE"/>
    <property type="match status" value="1"/>
</dbReference>
<dbReference type="Pfam" id="PF04387">
    <property type="entry name" value="PTPLA"/>
    <property type="match status" value="1"/>
</dbReference>
<evidence type="ECO:0000256" key="3">
    <source>
        <dbReference type="ARBA" id="ARBA00007811"/>
    </source>
</evidence>
<dbReference type="GO" id="GO:0042761">
    <property type="term" value="P:very long-chain fatty acid biosynthetic process"/>
    <property type="evidence" value="ECO:0007669"/>
    <property type="project" value="TreeGrafter"/>
</dbReference>
<evidence type="ECO:0000256" key="12">
    <source>
        <dbReference type="ARBA" id="ARBA00023239"/>
    </source>
</evidence>
<protein>
    <recommendedName>
        <fullName evidence="4 14">Very-long-chain (3R)-3-hydroxyacyl-CoA dehydratase</fullName>
        <ecNumber evidence="4 14">4.2.1.134</ecNumber>
    </recommendedName>
</protein>
<evidence type="ECO:0000313" key="15">
    <source>
        <dbReference type="EMBL" id="WPK24184.1"/>
    </source>
</evidence>
<sequence>MPKANIFSISTAFQNLSNRTFHYLSITHSIYVATATKLRSYSNYTQLGYLNTRATTMSTPNRWLVAYNSISASLWAIVLANVLFLAPLLGQPYVFDKTQLFLTVVQCGAVVEIVNAVTGVVRLPVGTTVAQVFLRLLIVLGIFQLLPDSPANTHWAYISLCLAWSFTEVVRYSYYAANLADAGGVPYWLTWLRYSAFYVLYPIGVASEMSIIWMSLGEAELVVGKFYSWVLFAILFTYPPGLYSLYTYMMRQRRKVLGGKTVKKE</sequence>
<evidence type="ECO:0000256" key="8">
    <source>
        <dbReference type="ARBA" id="ARBA00022989"/>
    </source>
</evidence>
<keyword evidence="11 14" id="KW-0275">Fatty acid biosynthesis</keyword>
<dbReference type="GeneID" id="88172513"/>
<comment type="pathway">
    <text evidence="2 14">Lipid metabolism; fatty acid biosynthesis.</text>
</comment>
<dbReference type="InterPro" id="IPR007482">
    <property type="entry name" value="Tyr_Pase-like_PTPLA"/>
</dbReference>
<comment type="similarity">
    <text evidence="3 14">Belongs to the very long-chain fatty acids dehydratase HACD family.</text>
</comment>
<comment type="subcellular location">
    <subcellularLocation>
        <location evidence="14">Endoplasmic reticulum membrane</location>
        <topology evidence="14">Multi-pass membrane protein</topology>
    </subcellularLocation>
    <subcellularLocation>
        <location evidence="1">Membrane</location>
        <topology evidence="1">Multi-pass membrane protein</topology>
    </subcellularLocation>
</comment>
<dbReference type="GO" id="GO:0102158">
    <property type="term" value="F:very-long-chain (3R)-3-hydroxyacyl-CoA dehydratase activity"/>
    <property type="evidence" value="ECO:0007669"/>
    <property type="project" value="UniProtKB-EC"/>
</dbReference>
<evidence type="ECO:0000256" key="10">
    <source>
        <dbReference type="ARBA" id="ARBA00023136"/>
    </source>
</evidence>
<keyword evidence="9 14" id="KW-0443">Lipid metabolism</keyword>
<reference evidence="15 16" key="1">
    <citation type="submission" date="2023-10" db="EMBL/GenBank/DDBJ databases">
        <title>Draft Genome Sequence of Candida saopaulonensis from a very Premature Infant with Sepsis.</title>
        <authorList>
            <person name="Ning Y."/>
            <person name="Dai R."/>
            <person name="Xiao M."/>
            <person name="Xu Y."/>
            <person name="Yan Q."/>
            <person name="Zhang L."/>
        </authorList>
    </citation>
    <scope>NUCLEOTIDE SEQUENCE [LARGE SCALE GENOMIC DNA]</scope>
    <source>
        <strain evidence="15 16">19XY460</strain>
    </source>
</reference>
<dbReference type="AlphaFoldDB" id="A0AAX4H6T2"/>
<dbReference type="EC" id="4.2.1.134" evidence="4 14"/>
<evidence type="ECO:0000256" key="11">
    <source>
        <dbReference type="ARBA" id="ARBA00023160"/>
    </source>
</evidence>
<feature type="transmembrane region" description="Helical" evidence="14">
    <location>
        <begin position="100"/>
        <end position="118"/>
    </location>
</feature>
<dbReference type="GO" id="GO:0005789">
    <property type="term" value="C:endoplasmic reticulum membrane"/>
    <property type="evidence" value="ECO:0007669"/>
    <property type="project" value="UniProtKB-SubCell"/>
</dbReference>
<gene>
    <name evidence="15" type="ORF">PUMCH_001448</name>
</gene>
<comment type="catalytic activity">
    <reaction evidence="13 14">
        <text>a very-long-chain (3R)-3-hydroxyacyl-CoA = a very-long-chain (2E)-enoyl-CoA + H2O</text>
        <dbReference type="Rhea" id="RHEA:45812"/>
        <dbReference type="ChEBI" id="CHEBI:15377"/>
        <dbReference type="ChEBI" id="CHEBI:83728"/>
        <dbReference type="ChEBI" id="CHEBI:85440"/>
        <dbReference type="EC" id="4.2.1.134"/>
    </reaction>
</comment>